<dbReference type="Pfam" id="PF25126">
    <property type="entry name" value="DUF7818"/>
    <property type="match status" value="1"/>
</dbReference>
<dbReference type="Proteomes" id="UP000515159">
    <property type="component" value="Chromosome 1"/>
</dbReference>
<dbReference type="Pfam" id="PF13671">
    <property type="entry name" value="AAA_33"/>
    <property type="match status" value="1"/>
</dbReference>
<keyword evidence="4" id="KW-1185">Reference proteome</keyword>
<protein>
    <submittedName>
        <fullName evidence="5 6">NEDD4-binding protein 2 isoform X1</fullName>
    </submittedName>
</protein>
<dbReference type="InterPro" id="IPR009060">
    <property type="entry name" value="UBA-like_sf"/>
</dbReference>
<dbReference type="SMART" id="SM01162">
    <property type="entry name" value="DUF1771"/>
    <property type="match status" value="1"/>
</dbReference>
<gene>
    <name evidence="5 6" type="primary">N4BP2</name>
</gene>
<feature type="region of interest" description="Disordered" evidence="1">
    <location>
        <begin position="718"/>
        <end position="738"/>
    </location>
</feature>
<dbReference type="InterPro" id="IPR027417">
    <property type="entry name" value="P-loop_NTPase"/>
</dbReference>
<feature type="domain" description="Smr" evidence="2">
    <location>
        <begin position="1722"/>
        <end position="1801"/>
    </location>
</feature>
<dbReference type="PROSITE" id="PS50828">
    <property type="entry name" value="SMR"/>
    <property type="match status" value="1"/>
</dbReference>
<dbReference type="Pfam" id="PF01713">
    <property type="entry name" value="Smr"/>
    <property type="match status" value="1"/>
</dbReference>
<dbReference type="InterPro" id="IPR002625">
    <property type="entry name" value="Smr_dom"/>
</dbReference>
<dbReference type="GO" id="GO:0004519">
    <property type="term" value="F:endonuclease activity"/>
    <property type="evidence" value="ECO:0007669"/>
    <property type="project" value="TreeGrafter"/>
</dbReference>
<dbReference type="PANTHER" id="PTHR46535:SF1">
    <property type="entry name" value="NEDD4-BINDING PROTEIN 2"/>
    <property type="match status" value="1"/>
</dbReference>
<accession>A0A6P8RJ38</accession>
<evidence type="ECO:0000313" key="4">
    <source>
        <dbReference type="Proteomes" id="UP000515159"/>
    </source>
</evidence>
<evidence type="ECO:0000313" key="6">
    <source>
        <dbReference type="RefSeq" id="XP_033802976.1"/>
    </source>
</evidence>
<dbReference type="RefSeq" id="XP_033802967.1">
    <property type="nucleotide sequence ID" value="XM_033947076.1"/>
</dbReference>
<dbReference type="SMART" id="SM00463">
    <property type="entry name" value="SMR"/>
    <property type="match status" value="1"/>
</dbReference>
<evidence type="ECO:0000256" key="1">
    <source>
        <dbReference type="SAM" id="MobiDB-lite"/>
    </source>
</evidence>
<dbReference type="Pfam" id="PF25125">
    <property type="entry name" value="DUF7817"/>
    <property type="match status" value="1"/>
</dbReference>
<dbReference type="Gene3D" id="3.40.50.300">
    <property type="entry name" value="P-loop containing nucleotide triphosphate hydrolases"/>
    <property type="match status" value="1"/>
</dbReference>
<feature type="compositionally biased region" description="Polar residues" evidence="1">
    <location>
        <begin position="292"/>
        <end position="306"/>
    </location>
</feature>
<dbReference type="SUPFAM" id="SSF160443">
    <property type="entry name" value="SMR domain-like"/>
    <property type="match status" value="1"/>
</dbReference>
<dbReference type="InterPro" id="IPR056720">
    <property type="entry name" value="DUF7818"/>
</dbReference>
<feature type="domain" description="CUE" evidence="3">
    <location>
        <begin position="40"/>
        <end position="83"/>
    </location>
</feature>
<dbReference type="InterPro" id="IPR013899">
    <property type="entry name" value="DUF1771"/>
</dbReference>
<dbReference type="InterPro" id="IPR052772">
    <property type="entry name" value="Endo/PolyKinase_Domain-Protein"/>
</dbReference>
<dbReference type="Gene3D" id="1.10.8.10">
    <property type="entry name" value="DNA helicase RuvA subunit, C-terminal domain"/>
    <property type="match status" value="1"/>
</dbReference>
<name>A0A6P8RJ38_GEOSA</name>
<dbReference type="InterPro" id="IPR056718">
    <property type="entry name" value="DUF7816"/>
</dbReference>
<organism evidence="4 6">
    <name type="scientific">Geotrypetes seraphini</name>
    <name type="common">Gaboon caecilian</name>
    <name type="synonym">Caecilia seraphini</name>
    <dbReference type="NCBI Taxonomy" id="260995"/>
    <lineage>
        <taxon>Eukaryota</taxon>
        <taxon>Metazoa</taxon>
        <taxon>Chordata</taxon>
        <taxon>Craniata</taxon>
        <taxon>Vertebrata</taxon>
        <taxon>Euteleostomi</taxon>
        <taxon>Amphibia</taxon>
        <taxon>Gymnophiona</taxon>
        <taxon>Geotrypetes</taxon>
    </lineage>
</organism>
<evidence type="ECO:0000313" key="5">
    <source>
        <dbReference type="RefSeq" id="XP_033802967.1"/>
    </source>
</evidence>
<evidence type="ECO:0000259" key="2">
    <source>
        <dbReference type="PROSITE" id="PS50828"/>
    </source>
</evidence>
<dbReference type="Pfam" id="PF25124">
    <property type="entry name" value="DUF7816"/>
    <property type="match status" value="1"/>
</dbReference>
<reference evidence="5 6" key="1">
    <citation type="submission" date="2025-04" db="UniProtKB">
        <authorList>
            <consortium name="RefSeq"/>
        </authorList>
    </citation>
    <scope>IDENTIFICATION</scope>
</reference>
<dbReference type="PROSITE" id="PS51140">
    <property type="entry name" value="CUE"/>
    <property type="match status" value="1"/>
</dbReference>
<dbReference type="GeneID" id="117361559"/>
<dbReference type="InterPro" id="IPR036063">
    <property type="entry name" value="Smr_dom_sf"/>
</dbReference>
<dbReference type="RefSeq" id="XP_033802976.1">
    <property type="nucleotide sequence ID" value="XM_033947085.1"/>
</dbReference>
<dbReference type="OrthoDB" id="3231855at2759"/>
<dbReference type="CTD" id="55728"/>
<dbReference type="PANTHER" id="PTHR46535">
    <property type="entry name" value="NEDD4-BINDING PROTEIN 2"/>
    <property type="match status" value="1"/>
</dbReference>
<dbReference type="Pfam" id="PF08590">
    <property type="entry name" value="DUF1771"/>
    <property type="match status" value="1"/>
</dbReference>
<dbReference type="InterPro" id="IPR056719">
    <property type="entry name" value="DUF7817"/>
</dbReference>
<dbReference type="Pfam" id="PF02845">
    <property type="entry name" value="CUE"/>
    <property type="match status" value="1"/>
</dbReference>
<feature type="region of interest" description="Disordered" evidence="1">
    <location>
        <begin position="292"/>
        <end position="311"/>
    </location>
</feature>
<dbReference type="GO" id="GO:0005634">
    <property type="term" value="C:nucleus"/>
    <property type="evidence" value="ECO:0007669"/>
    <property type="project" value="TreeGrafter"/>
</dbReference>
<evidence type="ECO:0000259" key="3">
    <source>
        <dbReference type="PROSITE" id="PS51140"/>
    </source>
</evidence>
<sequence>MPKKKKTLSVSPYRKNLDSEKVASFSAADMAPPPGQLPPNYKELLDNLSEMFSDLDPGVVYMVLSEYDFKVNVAMDYLLELSTAAKGAVVSSSLDSGFDFVAASLDDISQENSTGSKVTERKTSAEENLSLPDGLLTAELDPLIENAFEMYSLNHPQCSPDSVPQFKTLDHSQEICEPLGLVQPSLHFNSDFPAIQNQADSNVLVYSPSVINAEDTSSHLAQVNNAMQCRVGMLVDTAELSADELDRSSIVEKVSGNSVTLHRASDLKGLSCSASKDLETCKDASLQRLQQENSDLQRSMESNTKPSIHADSCLSQPDQFARVSAVPWTTWNPLACEFYPTAGCYSFVTPIAGSPVQWKPFSDRFFVQGVPASPAVSLTPWYSSGIFASNIHRGQLDVRQNTQFHPVSPRSVVQNVKRKKQFSGKVLVLLRGVPGSGKSTLARTLLKENSNGIVLSSDDYFCRDGEYQYDINCLGEAHEWNHLRAKEAFEKMVSPIIIDNTNTEAWEMKPYVAMAMQHRYRVVFQEPDTWWKFKPKELERRNKHGVSKEKIKRMLDRYERCVTVHTILGSSVPDQLEQDFSQLQDQDEEGAGGNTSHGETHMKEENLLTSSLTCHQTAEEGESVLMMSPSPLKNVLDFSTSDSEKEKKEMEIGIVDYSSDNSSILSTTSVSVVDSANKSAYLESHDVTKEITESENTEKGSKGKVVISGNTEILSVSSTGEMEEVNDMGPKENQTDCDWCSKVPTESETIDESKFSTLVSSLNFVGDWPIEQSMGQRVLRNKRAQQFSSMQSCNEEKSSISYPLESNEMAREDFNVCLDDDLRNVLENKAQSHSERQEDRSFASEFPSHNLLESAKTEVNILAAWPSTLEQKPQRSRRPQKHSLNDGKTEIGINEQVDICELQTVDMFQGASGVHGELQGNITSICHDDGASTIETKEMKYKQNRRVCKLALTFMNNSVSGTPADLLFAINTQESNPEWDLCKGINQYSQTEPQEFALVWRIEKQKAILTESTKVLSGKADQFKPKDFELIMDLDSQGKIPYRVVHDKSTYVEESELDSVDEMANLKILCKLFRSVSFDTLEELYERCNKDIVWATNLLLDSGEKLFKDDEDDYDQGVCKNVNVGPFSTEAELKASTNPEKDDLKWEQTRKEPDDFVQHFENRALSFCESERKITCAKPEVCAELYDAAASLPLSTYVQEAEYGNDILHNANGRQFEVDCIKQPLSLVAQPKPINDLSADYVIQVINQPLVTVSDIETLDDANPSLLEEENASELETGDVSSMDNKLSPVLETSQETENTNLEDANSFEENKHTLEFLTIGVGGGEVEKCMAPQKEDEAKILSGKLASSDSLEFDCLELSLSFELASQLSELFGPVGIDPGSLTGEDCVVYMDLNLAQTIHKKWKESIMERQRREALSYQLILEDWSLSEQSQLDDSEVSSFLQGTEGELLSKNADWKSRPPAPASTGSCKVFSEQSELKEGLPFMDHWNTQTPQVSLRQIMSEEIAFQEHQDLRRVPVWLKKDCATKLKEKQLQEMYPNLDQRLLVEIFRDNNYSLEMTQQLLEFVLEADPVQNVVAQKPAYQSEKTREKCCHSLHLGNLMAQPWFRFPGKSDDMPSGQNWLISQTKKGKVEEDILTARDFQDIETPDYEDLRAEALLHRKKQLECFRKAAEAHQRGLMGAATFYAQQGHLHGRKLKEANTQAAEQIFEKLNESLLSENVLDLHGLHVEEALKHLRHVLKQKSEEYKHTASKPYLSVITGRGNHSQGGVARIRPAVTDYLTNHSFRFTEPKPGVLQVTLK</sequence>
<dbReference type="InterPro" id="IPR003892">
    <property type="entry name" value="CUE"/>
</dbReference>
<feature type="region of interest" description="Disordered" evidence="1">
    <location>
        <begin position="870"/>
        <end position="889"/>
    </location>
</feature>
<dbReference type="SUPFAM" id="SSF46934">
    <property type="entry name" value="UBA-like"/>
    <property type="match status" value="1"/>
</dbReference>
<dbReference type="KEGG" id="gsh:117361559"/>
<proteinExistence type="predicted"/>
<dbReference type="SUPFAM" id="SSF52540">
    <property type="entry name" value="P-loop containing nucleoside triphosphate hydrolases"/>
    <property type="match status" value="1"/>
</dbReference>
<dbReference type="Gene3D" id="3.30.1370.110">
    <property type="match status" value="1"/>
</dbReference>
<dbReference type="GO" id="GO:0043130">
    <property type="term" value="F:ubiquitin binding"/>
    <property type="evidence" value="ECO:0007669"/>
    <property type="project" value="InterPro"/>
</dbReference>